<accession>A0ACC8XBZ8</accession>
<keyword evidence="2" id="KW-1185">Reference proteome</keyword>
<reference evidence="1" key="1">
    <citation type="submission" date="2016-08" db="EMBL/GenBank/DDBJ databases">
        <authorList>
            <person name="Ngugi D.K."/>
            <person name="Miyake S."/>
            <person name="Stingl U."/>
        </authorList>
    </citation>
    <scope>NUCLEOTIDE SEQUENCE</scope>
    <source>
        <strain evidence="1">SCG-B11WGA-EpuloA1</strain>
    </source>
</reference>
<evidence type="ECO:0000313" key="2">
    <source>
        <dbReference type="Proteomes" id="UP000188605"/>
    </source>
</evidence>
<dbReference type="EMBL" id="LJDB01000055">
    <property type="protein sequence ID" value="ONI40213.1"/>
    <property type="molecule type" value="Genomic_DNA"/>
</dbReference>
<organism evidence="1 2">
    <name type="scientific">Candidatus Epulonipiscium fishelsonii</name>
    <dbReference type="NCBI Taxonomy" id="77094"/>
    <lineage>
        <taxon>Bacteria</taxon>
        <taxon>Bacillati</taxon>
        <taxon>Bacillota</taxon>
        <taxon>Clostridia</taxon>
        <taxon>Lachnospirales</taxon>
        <taxon>Lachnospiraceae</taxon>
        <taxon>Candidatus Epulonipiscium</taxon>
    </lineage>
</organism>
<protein>
    <submittedName>
        <fullName evidence="1">Ferrichrome ABC transporter</fullName>
    </submittedName>
</protein>
<comment type="caution">
    <text evidence="1">The sequence shown here is derived from an EMBL/GenBank/DDBJ whole genome shotgun (WGS) entry which is preliminary data.</text>
</comment>
<name>A0ACC8XBZ8_9FIRM</name>
<dbReference type="Proteomes" id="UP000188605">
    <property type="component" value="Unassembled WGS sequence"/>
</dbReference>
<gene>
    <name evidence="1" type="ORF">AN396_01185</name>
</gene>
<proteinExistence type="predicted"/>
<evidence type="ECO:0000313" key="1">
    <source>
        <dbReference type="EMBL" id="ONI40213.1"/>
    </source>
</evidence>
<sequence>MIRKIFIILSLLVIVLFCIMFSISIGVMQIPFREVLKVLFTSEESIHRIIVFDLRLPRTLVATLVGICLSLSGCILQGVMRNTLASPSTIGVTSGASFVGYVTLVVFPDLYYLLAVGSIIGAFLTTMIIYSLAFSKGVSSVRMILSGLAVTALFSAFNDVIKIFFAERIVDAQSFMLGSLNGTTWEQFFMISPFAIIGIVICFFIPNKLNILMLGDEIAYSLGINVERFKLFLIILASLLSGVAVAVAGLISFVGLIIPHIARLLVGSDYKYLFPTAILLSTIFMTICDMIGRIIIMPAEMPVSVIISFIGAPFFLYLLRTREMTK</sequence>